<evidence type="ECO:0000256" key="6">
    <source>
        <dbReference type="ARBA" id="ARBA00023136"/>
    </source>
</evidence>
<evidence type="ECO:0000256" key="2">
    <source>
        <dbReference type="ARBA" id="ARBA00022475"/>
    </source>
</evidence>
<accession>A0ABX0K9H8</accession>
<proteinExistence type="inferred from homology"/>
<reference evidence="9 10" key="1">
    <citation type="journal article" date="2020" name="Int. J. Syst. Evol. Microbiol.">
        <title>Novel acetic acid bacteria from cider fermentations: Acetobacter conturbans sp. nov. and Acetobacter fallax sp. nov.</title>
        <authorList>
            <person name="Sombolestani A.S."/>
            <person name="Cleenwerck I."/>
            <person name="Cnockaert M."/>
            <person name="Borremans W."/>
            <person name="Wieme A.D."/>
            <person name="De Vuyst L."/>
            <person name="Vandamme P."/>
        </authorList>
    </citation>
    <scope>NUCLEOTIDE SEQUENCE [LARGE SCALE GENOMIC DNA]</scope>
    <source>
        <strain evidence="9 10">LMG 1637</strain>
    </source>
</reference>
<keyword evidence="10" id="KW-1185">Reference proteome</keyword>
<keyword evidence="6 8" id="KW-0472">Membrane</keyword>
<evidence type="ECO:0000256" key="5">
    <source>
        <dbReference type="ARBA" id="ARBA00022989"/>
    </source>
</evidence>
<protein>
    <submittedName>
        <fullName evidence="9">DUF2029 domain-containing protein</fullName>
    </submittedName>
</protein>
<dbReference type="RefSeq" id="WP_173577597.1">
    <property type="nucleotide sequence ID" value="NZ_WOSW01000020.1"/>
</dbReference>
<evidence type="ECO:0000256" key="1">
    <source>
        <dbReference type="ARBA" id="ARBA00004651"/>
    </source>
</evidence>
<keyword evidence="2" id="KW-1003">Cell membrane</keyword>
<feature type="transmembrane region" description="Helical" evidence="8">
    <location>
        <begin position="151"/>
        <end position="179"/>
    </location>
</feature>
<keyword evidence="5 8" id="KW-1133">Transmembrane helix</keyword>
<evidence type="ECO:0000256" key="8">
    <source>
        <dbReference type="SAM" id="Phobius"/>
    </source>
</evidence>
<feature type="transmembrane region" description="Helical" evidence="8">
    <location>
        <begin position="191"/>
        <end position="211"/>
    </location>
</feature>
<feature type="transmembrane region" description="Helical" evidence="8">
    <location>
        <begin position="218"/>
        <end position="244"/>
    </location>
</feature>
<comment type="similarity">
    <text evidence="7">Belongs to the glycosyltransferase 87 family.</text>
</comment>
<comment type="caution">
    <text evidence="9">The sequence shown here is derived from an EMBL/GenBank/DDBJ whole genome shotgun (WGS) entry which is preliminary data.</text>
</comment>
<feature type="transmembrane region" description="Helical" evidence="8">
    <location>
        <begin position="21"/>
        <end position="41"/>
    </location>
</feature>
<name>A0ABX0K9H8_9PROT</name>
<evidence type="ECO:0000313" key="9">
    <source>
        <dbReference type="EMBL" id="NHO33067.1"/>
    </source>
</evidence>
<keyword evidence="3" id="KW-0808">Transferase</keyword>
<evidence type="ECO:0000256" key="4">
    <source>
        <dbReference type="ARBA" id="ARBA00022692"/>
    </source>
</evidence>
<organism evidence="9 10">
    <name type="scientific">Acetobacter fallax</name>
    <dbReference type="NCBI Taxonomy" id="1737473"/>
    <lineage>
        <taxon>Bacteria</taxon>
        <taxon>Pseudomonadati</taxon>
        <taxon>Pseudomonadota</taxon>
        <taxon>Alphaproteobacteria</taxon>
        <taxon>Acetobacterales</taxon>
        <taxon>Acetobacteraceae</taxon>
        <taxon>Acetobacter</taxon>
    </lineage>
</organism>
<dbReference type="EMBL" id="WOSW01000020">
    <property type="protein sequence ID" value="NHO33067.1"/>
    <property type="molecule type" value="Genomic_DNA"/>
</dbReference>
<dbReference type="InterPro" id="IPR018584">
    <property type="entry name" value="GT87"/>
</dbReference>
<evidence type="ECO:0000313" key="10">
    <source>
        <dbReference type="Proteomes" id="UP000615326"/>
    </source>
</evidence>
<comment type="subcellular location">
    <subcellularLocation>
        <location evidence="1">Cell membrane</location>
        <topology evidence="1">Multi-pass membrane protein</topology>
    </subcellularLocation>
</comment>
<feature type="transmembrane region" description="Helical" evidence="8">
    <location>
        <begin position="117"/>
        <end position="139"/>
    </location>
</feature>
<dbReference type="Proteomes" id="UP000615326">
    <property type="component" value="Unassembled WGS sequence"/>
</dbReference>
<feature type="transmembrane region" description="Helical" evidence="8">
    <location>
        <begin position="373"/>
        <end position="390"/>
    </location>
</feature>
<feature type="transmembrane region" description="Helical" evidence="8">
    <location>
        <begin position="280"/>
        <end position="302"/>
    </location>
</feature>
<sequence>MTSRILTSFIPQRQRILHFNWLKAAAWAWLYFTVLGTSEYLRSELQAGWTDGHLRPFGEDFLDFWSASRLALTGQISAVYDFAAFHAFQVGVVGHEIGLYHYSNPPVYPLITAPFALLPYLLAWVVWQTGGWFAFALTLRRIVPRWWGLMAGAWPAVLPNTLSGQNGCWTAVIVGWGFILSGKTPFLSGMVFSLLIAKPQLIWLLPIALLAGKHWRTLAGFVTGTSTLVLASLIFFGVATWQAWLVRAGVLRHIILEQGVATWPRMISAFVMVRQAGGSLAVAYGVQIVAATISLSIVIFVWRKNVTGPVLAGWRVPCLIFACFTSTPYVNDYDCIMLAFACGLAWPHASRIGRLCLMAAAAVPVAGASSSHLLGFSLAPFMLWPAFIWITRQCLSSHQREAAAASNASSFPAPEALSGVL</sequence>
<keyword evidence="4 8" id="KW-0812">Transmembrane</keyword>
<dbReference type="Pfam" id="PF09594">
    <property type="entry name" value="GT87"/>
    <property type="match status" value="1"/>
</dbReference>
<evidence type="ECO:0000256" key="3">
    <source>
        <dbReference type="ARBA" id="ARBA00022679"/>
    </source>
</evidence>
<gene>
    <name evidence="9" type="ORF">GOB84_10955</name>
</gene>
<evidence type="ECO:0000256" key="7">
    <source>
        <dbReference type="ARBA" id="ARBA00024033"/>
    </source>
</evidence>